<dbReference type="GO" id="GO:0004672">
    <property type="term" value="F:protein kinase activity"/>
    <property type="evidence" value="ECO:0007669"/>
    <property type="project" value="InterPro"/>
</dbReference>
<feature type="domain" description="FHA" evidence="3">
    <location>
        <begin position="43"/>
        <end position="102"/>
    </location>
</feature>
<dbReference type="InterPro" id="IPR000253">
    <property type="entry name" value="FHA_dom"/>
</dbReference>
<gene>
    <name evidence="5" type="primary">MEK1</name>
    <name evidence="5" type="ORF">VE01_02390</name>
</gene>
<feature type="domain" description="Protein kinase" evidence="4">
    <location>
        <begin position="157"/>
        <end position="433"/>
    </location>
</feature>
<organism evidence="5 6">
    <name type="scientific">Pseudogymnoascus verrucosus</name>
    <dbReference type="NCBI Taxonomy" id="342668"/>
    <lineage>
        <taxon>Eukaryota</taxon>
        <taxon>Fungi</taxon>
        <taxon>Dikarya</taxon>
        <taxon>Ascomycota</taxon>
        <taxon>Pezizomycotina</taxon>
        <taxon>Leotiomycetes</taxon>
        <taxon>Thelebolales</taxon>
        <taxon>Thelebolaceae</taxon>
        <taxon>Pseudogymnoascus</taxon>
    </lineage>
</organism>
<reference evidence="6" key="2">
    <citation type="journal article" date="2018" name="Nat. Commun.">
        <title>Extreme sensitivity to ultraviolet light in the fungal pathogen causing white-nose syndrome of bats.</title>
        <authorList>
            <person name="Palmer J.M."/>
            <person name="Drees K.P."/>
            <person name="Foster J.T."/>
            <person name="Lindner D.L."/>
        </authorList>
    </citation>
    <scope>NUCLEOTIDE SEQUENCE [LARGE SCALE GENOMIC DNA]</scope>
    <source>
        <strain evidence="6">UAMH 10579</strain>
    </source>
</reference>
<dbReference type="PANTHER" id="PTHR24347">
    <property type="entry name" value="SERINE/THREONINE-PROTEIN KINASE"/>
    <property type="match status" value="1"/>
</dbReference>
<keyword evidence="5" id="KW-0808">Transferase</keyword>
<reference evidence="5 6" key="1">
    <citation type="submission" date="2016-03" db="EMBL/GenBank/DDBJ databases">
        <title>Comparative genomics of Pseudogymnoascus destructans, the fungus causing white-nose syndrome of bats.</title>
        <authorList>
            <person name="Palmer J.M."/>
            <person name="Drees K.P."/>
            <person name="Foster J.T."/>
            <person name="Lindner D.L."/>
        </authorList>
    </citation>
    <scope>NUCLEOTIDE SEQUENCE [LARGE SCALE GENOMIC DNA]</scope>
    <source>
        <strain evidence="5 6">UAMH 10579</strain>
    </source>
</reference>
<feature type="compositionally biased region" description="Basic and acidic residues" evidence="2">
    <location>
        <begin position="489"/>
        <end position="499"/>
    </location>
</feature>
<feature type="compositionally biased region" description="Basic residues" evidence="2">
    <location>
        <begin position="519"/>
        <end position="529"/>
    </location>
</feature>
<dbReference type="PROSITE" id="PS50006">
    <property type="entry name" value="FHA_DOMAIN"/>
    <property type="match status" value="1"/>
</dbReference>
<dbReference type="GeneID" id="28835776"/>
<name>A0A1B8GSU1_9PEZI</name>
<dbReference type="GO" id="GO:0005524">
    <property type="term" value="F:ATP binding"/>
    <property type="evidence" value="ECO:0007669"/>
    <property type="project" value="InterPro"/>
</dbReference>
<feature type="region of interest" description="Disordered" evidence="2">
    <location>
        <begin position="472"/>
        <end position="538"/>
    </location>
</feature>
<evidence type="ECO:0000313" key="5">
    <source>
        <dbReference type="EMBL" id="OBT98896.1"/>
    </source>
</evidence>
<dbReference type="InterPro" id="IPR008271">
    <property type="entry name" value="Ser/Thr_kinase_AS"/>
</dbReference>
<comment type="similarity">
    <text evidence="1">Belongs to the protein kinase superfamily. CAMK Ser/Thr protein kinase family. CHEK2 subfamily.</text>
</comment>
<dbReference type="SMART" id="SM00220">
    <property type="entry name" value="S_TKc"/>
    <property type="match status" value="1"/>
</dbReference>
<dbReference type="SUPFAM" id="SSF49879">
    <property type="entry name" value="SMAD/FHA domain"/>
    <property type="match status" value="1"/>
</dbReference>
<evidence type="ECO:0000256" key="2">
    <source>
        <dbReference type="SAM" id="MobiDB-lite"/>
    </source>
</evidence>
<evidence type="ECO:0000259" key="3">
    <source>
        <dbReference type="PROSITE" id="PS50006"/>
    </source>
</evidence>
<dbReference type="Pfam" id="PF00069">
    <property type="entry name" value="Pkinase"/>
    <property type="match status" value="1"/>
</dbReference>
<evidence type="ECO:0000313" key="6">
    <source>
        <dbReference type="Proteomes" id="UP000091956"/>
    </source>
</evidence>
<dbReference type="SUPFAM" id="SSF56112">
    <property type="entry name" value="Protein kinase-like (PK-like)"/>
    <property type="match status" value="1"/>
</dbReference>
<dbReference type="InterPro" id="IPR011009">
    <property type="entry name" value="Kinase-like_dom_sf"/>
</dbReference>
<protein>
    <submittedName>
        <fullName evidence="5">Meiosis-specific serine/threonine-protein kinase mek1</fullName>
    </submittedName>
</protein>
<accession>A0A1B8GSU1</accession>
<keyword evidence="6" id="KW-1185">Reference proteome</keyword>
<dbReference type="OrthoDB" id="74764at2759"/>
<keyword evidence="5" id="KW-0418">Kinase</keyword>
<dbReference type="AlphaFoldDB" id="A0A1B8GSU1"/>
<proteinExistence type="inferred from homology"/>
<dbReference type="PROSITE" id="PS50011">
    <property type="entry name" value="PROTEIN_KINASE_DOM"/>
    <property type="match status" value="1"/>
</dbReference>
<dbReference type="STRING" id="342668.A0A1B8GSU1"/>
<dbReference type="Pfam" id="PF00498">
    <property type="entry name" value="FHA"/>
    <property type="match status" value="1"/>
</dbReference>
<feature type="region of interest" description="Disordered" evidence="2">
    <location>
        <begin position="583"/>
        <end position="614"/>
    </location>
</feature>
<dbReference type="PROSITE" id="PS00108">
    <property type="entry name" value="PROTEIN_KINASE_ST"/>
    <property type="match status" value="1"/>
</dbReference>
<evidence type="ECO:0000256" key="1">
    <source>
        <dbReference type="ARBA" id="ARBA00005575"/>
    </source>
</evidence>
<dbReference type="Gene3D" id="2.60.200.20">
    <property type="match status" value="1"/>
</dbReference>
<evidence type="ECO:0000259" key="4">
    <source>
        <dbReference type="PROSITE" id="PS50011"/>
    </source>
</evidence>
<dbReference type="EMBL" id="KV460214">
    <property type="protein sequence ID" value="OBT98896.1"/>
    <property type="molecule type" value="Genomic_DNA"/>
</dbReference>
<dbReference type="InterPro" id="IPR000719">
    <property type="entry name" value="Prot_kinase_dom"/>
</dbReference>
<dbReference type="InterPro" id="IPR008984">
    <property type="entry name" value="SMAD_FHA_dom_sf"/>
</dbReference>
<dbReference type="RefSeq" id="XP_018132629.1">
    <property type="nucleotide sequence ID" value="XM_018271900.2"/>
</dbReference>
<sequence length="697" mass="78547">MAATLVFRTKKDDGSPDQTINIQLHPGKEFTVNRTPDDQSPSHTLGTFVNERNCLNIDSGLISKNHFRIYGIQYEDAGGIESMFYCEDSKSINGTYVNRYLIGRNGKTSRPFLLSDGDKINLKPDFSFKFKQPINRRREEMDPIQLEQTASFAKRYSISDRLLGSGICGKVYLATEVATRRQLACKVVSLRAATVFLEDGQAREGTMRLESQRLKREVEILMRVNHPNIVSIRKASRSADNLYLFMELAPGGDLCSFVSANGGHLSDLDTRVIVRQLILAVQYLHSVGIVHRDIKPENILMMNTAVGYPVVLTDFGCAANLRVMKRMGSLVGTFDYVAPEVLRIGRLDGTSYTKAVDMWSLGIVTFCLLTGESLASYLEMKHISQEDITARLDRLFPNLESITDHAKDFLTKLLMLDPAHRMTADDAIAHSWFTTPSEMSRELEHLYERSIEGWIPRRDIYSAVKCVPRNGLPTDMIKTPSSQSQADSDESHQESQSERRRSRKPSDYTASVYFSLDKHTRKHSHRQHRGREATQRSKQQIINALNESGELFVKDGDVSSYTSPNRKRARTLLKRVRDVSPTDLFGKAPAARADSQRPQSKKPRKLSQSSSDAVTRLDHVDASQSHTQLEQPSLLTEEALSIISSASGYGSRGMRPRRWSTETTNNGYLPDSFYDSLPDEMEGYLKGDPCMMECLNV</sequence>
<dbReference type="Proteomes" id="UP000091956">
    <property type="component" value="Unassembled WGS sequence"/>
</dbReference>
<dbReference type="Gene3D" id="1.10.510.10">
    <property type="entry name" value="Transferase(Phosphotransferase) domain 1"/>
    <property type="match status" value="1"/>
</dbReference>